<organism evidence="1">
    <name type="scientific">Pithovirus LCPAC104</name>
    <dbReference type="NCBI Taxonomy" id="2506589"/>
    <lineage>
        <taxon>Viruses</taxon>
        <taxon>Pithoviruses</taxon>
    </lineage>
</organism>
<sequence>MTTLSVPIEELLEIQKYISITIPDEKSIEEILIKGNNETLDFYDYRSEYSIIAKSLYPELKNSIAIVLGYIIANLKFYKVKYPEDLYTAVLKIDKYIRSLEDI</sequence>
<gene>
    <name evidence="1" type="ORF">LCPAC104_01580</name>
</gene>
<name>A0A481Z7J2_9VIRU</name>
<protein>
    <submittedName>
        <fullName evidence="1">Uncharacterized protein</fullName>
    </submittedName>
</protein>
<accession>A0A481Z7J2</accession>
<evidence type="ECO:0000313" key="1">
    <source>
        <dbReference type="EMBL" id="QBK90661.1"/>
    </source>
</evidence>
<reference evidence="1" key="1">
    <citation type="journal article" date="2019" name="MBio">
        <title>Virus Genomes from Deep Sea Sediments Expand the Ocean Megavirome and Support Independent Origins of Viral Gigantism.</title>
        <authorList>
            <person name="Backstrom D."/>
            <person name="Yutin N."/>
            <person name="Jorgensen S.L."/>
            <person name="Dharamshi J."/>
            <person name="Homa F."/>
            <person name="Zaremba-Niedwiedzka K."/>
            <person name="Spang A."/>
            <person name="Wolf Y.I."/>
            <person name="Koonin E.V."/>
            <person name="Ettema T.J."/>
        </authorList>
    </citation>
    <scope>NUCLEOTIDE SEQUENCE</scope>
</reference>
<dbReference type="EMBL" id="MK500495">
    <property type="protein sequence ID" value="QBK90661.1"/>
    <property type="molecule type" value="Genomic_DNA"/>
</dbReference>
<proteinExistence type="predicted"/>